<feature type="region of interest" description="Disordered" evidence="1">
    <location>
        <begin position="210"/>
        <end position="243"/>
    </location>
</feature>
<evidence type="ECO:0000313" key="5">
    <source>
        <dbReference type="Proteomes" id="UP000076154"/>
    </source>
</evidence>
<evidence type="ECO:0000313" key="4">
    <source>
        <dbReference type="EMBL" id="RDB25904.1"/>
    </source>
</evidence>
<dbReference type="SUPFAM" id="SSF49879">
    <property type="entry name" value="SMAD/FHA domain"/>
    <property type="match status" value="1"/>
</dbReference>
<dbReference type="GO" id="GO:0003676">
    <property type="term" value="F:nucleic acid binding"/>
    <property type="evidence" value="ECO:0007669"/>
    <property type="project" value="InterPro"/>
</dbReference>
<dbReference type="PROSITE" id="PS50174">
    <property type="entry name" value="G_PATCH"/>
    <property type="match status" value="1"/>
</dbReference>
<dbReference type="SMART" id="SM00443">
    <property type="entry name" value="G_patch"/>
    <property type="match status" value="1"/>
</dbReference>
<dbReference type="InParanoid" id="A0A369K2C3"/>
<dbReference type="Proteomes" id="UP000076154">
    <property type="component" value="Unassembled WGS sequence"/>
</dbReference>
<feature type="compositionally biased region" description="Polar residues" evidence="1">
    <location>
        <begin position="261"/>
        <end position="275"/>
    </location>
</feature>
<organism evidence="4 5">
    <name type="scientific">Hypsizygus marmoreus</name>
    <name type="common">White beech mushroom</name>
    <name type="synonym">Agaricus marmoreus</name>
    <dbReference type="NCBI Taxonomy" id="39966"/>
    <lineage>
        <taxon>Eukaryota</taxon>
        <taxon>Fungi</taxon>
        <taxon>Dikarya</taxon>
        <taxon>Basidiomycota</taxon>
        <taxon>Agaricomycotina</taxon>
        <taxon>Agaricomycetes</taxon>
        <taxon>Agaricomycetidae</taxon>
        <taxon>Agaricales</taxon>
        <taxon>Tricholomatineae</taxon>
        <taxon>Lyophyllaceae</taxon>
        <taxon>Hypsizygus</taxon>
    </lineage>
</organism>
<proteinExistence type="predicted"/>
<dbReference type="PROSITE" id="PS50006">
    <property type="entry name" value="FHA_DOMAIN"/>
    <property type="match status" value="1"/>
</dbReference>
<dbReference type="STRING" id="39966.A0A369K2C3"/>
<dbReference type="OrthoDB" id="21470at2759"/>
<feature type="region of interest" description="Disordered" evidence="1">
    <location>
        <begin position="1"/>
        <end position="56"/>
    </location>
</feature>
<sequence length="414" mass="45112">MSSEEGEIFEPSVSSALQSTTTPDSYDPSYEWPGSSLEVSSPYPEPLSSSQPLTKKFRPNQPSFRLIILRTSILSPKRRLAVIDGYSEVQFGRDVPPAGSTTPRLRLKEMEVSKLHATAYWDASRREWGIVDMGSMHGTFLQPASAPGDDRGVRLSPARQASIPRKLNHLDRLTIGSTTFLIHMHEDQLPCEECWTGGGDEILLLPNAKASKPATPERSGDATPRDVGPLAASYTPKPQRDPKKALTMLKHSLLTRHIDPTTRSQSTPPADNPPTQYVDRSARRRALGPTSGAPGTSLPQPWADSNQPPPPPRPEFPNPEPVTSKPPTPLLTSNIGHRLLMKQGWEPGTALGSQLDADDGRIGLVEPLEVAATVNRGGLGLKRSSTSSLPSLADHNWKESAKRRRWGTFGFGNG</sequence>
<evidence type="ECO:0000259" key="2">
    <source>
        <dbReference type="PROSITE" id="PS50006"/>
    </source>
</evidence>
<dbReference type="Pfam" id="PF01585">
    <property type="entry name" value="G-patch"/>
    <property type="match status" value="1"/>
</dbReference>
<dbReference type="Gene3D" id="2.60.200.20">
    <property type="match status" value="1"/>
</dbReference>
<evidence type="ECO:0000256" key="1">
    <source>
        <dbReference type="SAM" id="MobiDB-lite"/>
    </source>
</evidence>
<name>A0A369K2C3_HYPMA</name>
<keyword evidence="5" id="KW-1185">Reference proteome</keyword>
<evidence type="ECO:0000259" key="3">
    <source>
        <dbReference type="PROSITE" id="PS50174"/>
    </source>
</evidence>
<reference evidence="4" key="1">
    <citation type="submission" date="2018-04" db="EMBL/GenBank/DDBJ databases">
        <title>Whole genome sequencing of Hypsizygus marmoreus.</title>
        <authorList>
            <person name="Choi I.-G."/>
            <person name="Min B."/>
            <person name="Kim J.-G."/>
            <person name="Kim S."/>
            <person name="Oh Y.-L."/>
            <person name="Kong W.-S."/>
            <person name="Park H."/>
            <person name="Jeong J."/>
            <person name="Song E.-S."/>
        </authorList>
    </citation>
    <scope>NUCLEOTIDE SEQUENCE [LARGE SCALE GENOMIC DNA]</scope>
    <source>
        <strain evidence="4">51987-8</strain>
    </source>
</reference>
<feature type="compositionally biased region" description="Polar residues" evidence="1">
    <location>
        <begin position="293"/>
        <end position="306"/>
    </location>
</feature>
<feature type="domain" description="G-patch" evidence="3">
    <location>
        <begin position="332"/>
        <end position="384"/>
    </location>
</feature>
<dbReference type="InterPro" id="IPR000467">
    <property type="entry name" value="G_patch_dom"/>
</dbReference>
<dbReference type="InterPro" id="IPR053027">
    <property type="entry name" value="AGGF1"/>
</dbReference>
<dbReference type="EMBL" id="LUEZ02000040">
    <property type="protein sequence ID" value="RDB25904.1"/>
    <property type="molecule type" value="Genomic_DNA"/>
</dbReference>
<dbReference type="PANTHER" id="PTHR23106">
    <property type="entry name" value="ANGIOGENIC FACTOR WITH G PATCH AND FHA DOMAINS 1"/>
    <property type="match status" value="1"/>
</dbReference>
<dbReference type="PANTHER" id="PTHR23106:SF24">
    <property type="entry name" value="ANGIOGENIC FACTOR WITH G PATCH AND FHA DOMAINS 1"/>
    <property type="match status" value="1"/>
</dbReference>
<comment type="caution">
    <text evidence="4">The sequence shown here is derived from an EMBL/GenBank/DDBJ whole genome shotgun (WGS) entry which is preliminary data.</text>
</comment>
<accession>A0A369K2C3</accession>
<feature type="compositionally biased region" description="Pro residues" evidence="1">
    <location>
        <begin position="307"/>
        <end position="329"/>
    </location>
</feature>
<dbReference type="InterPro" id="IPR008984">
    <property type="entry name" value="SMAD_FHA_dom_sf"/>
</dbReference>
<protein>
    <submittedName>
        <fullName evidence="4">Angiogenic factor with G patch and FHA domains 1</fullName>
    </submittedName>
</protein>
<gene>
    <name evidence="4" type="primary">Aggf1</name>
    <name evidence="4" type="ORF">Hypma_006496</name>
</gene>
<dbReference type="Pfam" id="PF00498">
    <property type="entry name" value="FHA"/>
    <property type="match status" value="1"/>
</dbReference>
<feature type="compositionally biased region" description="Polar residues" evidence="1">
    <location>
        <begin position="12"/>
        <end position="24"/>
    </location>
</feature>
<dbReference type="InterPro" id="IPR000253">
    <property type="entry name" value="FHA_dom"/>
</dbReference>
<feature type="region of interest" description="Disordered" evidence="1">
    <location>
        <begin position="255"/>
        <end position="333"/>
    </location>
</feature>
<feature type="domain" description="FHA" evidence="2">
    <location>
        <begin position="89"/>
        <end position="146"/>
    </location>
</feature>
<dbReference type="AlphaFoldDB" id="A0A369K2C3"/>